<name>A0ABP1PMP6_9HEXA</name>
<keyword evidence="1" id="KW-1133">Transmembrane helix</keyword>
<gene>
    <name evidence="2" type="ORF">ODALV1_LOCUS1722</name>
</gene>
<dbReference type="EMBL" id="CAXLJM020000006">
    <property type="protein sequence ID" value="CAL8071456.1"/>
    <property type="molecule type" value="Genomic_DNA"/>
</dbReference>
<keyword evidence="1" id="KW-0472">Membrane</keyword>
<evidence type="ECO:0000313" key="3">
    <source>
        <dbReference type="Proteomes" id="UP001642540"/>
    </source>
</evidence>
<reference evidence="2 3" key="1">
    <citation type="submission" date="2024-08" db="EMBL/GenBank/DDBJ databases">
        <authorList>
            <person name="Cucini C."/>
            <person name="Frati F."/>
        </authorList>
    </citation>
    <scope>NUCLEOTIDE SEQUENCE [LARGE SCALE GENOMIC DNA]</scope>
</reference>
<sequence>MMLWYESESCEYCVHVDEYLKTLDPTTLFEVFLIAMSLGVIVAAVYELIYGKPGESNQKSADKPADKIVDA</sequence>
<accession>A0ABP1PMP6</accession>
<dbReference type="Proteomes" id="UP001642540">
    <property type="component" value="Unassembled WGS sequence"/>
</dbReference>
<proteinExistence type="predicted"/>
<comment type="caution">
    <text evidence="2">The sequence shown here is derived from an EMBL/GenBank/DDBJ whole genome shotgun (WGS) entry which is preliminary data.</text>
</comment>
<keyword evidence="1" id="KW-0812">Transmembrane</keyword>
<organism evidence="2 3">
    <name type="scientific">Orchesella dallaii</name>
    <dbReference type="NCBI Taxonomy" id="48710"/>
    <lineage>
        <taxon>Eukaryota</taxon>
        <taxon>Metazoa</taxon>
        <taxon>Ecdysozoa</taxon>
        <taxon>Arthropoda</taxon>
        <taxon>Hexapoda</taxon>
        <taxon>Collembola</taxon>
        <taxon>Entomobryomorpha</taxon>
        <taxon>Entomobryoidea</taxon>
        <taxon>Orchesellidae</taxon>
        <taxon>Orchesellinae</taxon>
        <taxon>Orchesella</taxon>
    </lineage>
</organism>
<protein>
    <submittedName>
        <fullName evidence="2">Uncharacterized protein</fullName>
    </submittedName>
</protein>
<keyword evidence="3" id="KW-1185">Reference proteome</keyword>
<evidence type="ECO:0000256" key="1">
    <source>
        <dbReference type="SAM" id="Phobius"/>
    </source>
</evidence>
<evidence type="ECO:0000313" key="2">
    <source>
        <dbReference type="EMBL" id="CAL8071456.1"/>
    </source>
</evidence>
<feature type="transmembrane region" description="Helical" evidence="1">
    <location>
        <begin position="28"/>
        <end position="49"/>
    </location>
</feature>